<evidence type="ECO:0000256" key="1">
    <source>
        <dbReference type="ARBA" id="ARBA00004123"/>
    </source>
</evidence>
<dbReference type="EMBL" id="MU006315">
    <property type="protein sequence ID" value="KAF2848756.1"/>
    <property type="molecule type" value="Genomic_DNA"/>
</dbReference>
<dbReference type="Gene3D" id="3.40.50.300">
    <property type="entry name" value="P-loop containing nucleotide triphosphate hydrolases"/>
    <property type="match status" value="2"/>
</dbReference>
<evidence type="ECO:0000256" key="9">
    <source>
        <dbReference type="ARBA" id="ARBA00023242"/>
    </source>
</evidence>
<feature type="compositionally biased region" description="Basic and acidic residues" evidence="11">
    <location>
        <begin position="259"/>
        <end position="270"/>
    </location>
</feature>
<dbReference type="GO" id="GO:0005524">
    <property type="term" value="F:ATP binding"/>
    <property type="evidence" value="ECO:0007669"/>
    <property type="project" value="UniProtKB-KW"/>
</dbReference>
<feature type="region of interest" description="Disordered" evidence="11">
    <location>
        <begin position="1103"/>
        <end position="1123"/>
    </location>
</feature>
<protein>
    <recommendedName>
        <fullName evidence="4">Structural maintenance of chromosomes protein 5</fullName>
    </recommendedName>
</protein>
<reference evidence="13" key="1">
    <citation type="submission" date="2020-01" db="EMBL/GenBank/DDBJ databases">
        <authorList>
            <consortium name="DOE Joint Genome Institute"/>
            <person name="Haridas S."/>
            <person name="Albert R."/>
            <person name="Binder M."/>
            <person name="Bloem J."/>
            <person name="Labutti K."/>
            <person name="Salamov A."/>
            <person name="Andreopoulos B."/>
            <person name="Baker S.E."/>
            <person name="Barry K."/>
            <person name="Bills G."/>
            <person name="Bluhm B.H."/>
            <person name="Cannon C."/>
            <person name="Castanera R."/>
            <person name="Culley D.E."/>
            <person name="Daum C."/>
            <person name="Ezra D."/>
            <person name="Gonzalez J.B."/>
            <person name="Henrissat B."/>
            <person name="Kuo A."/>
            <person name="Liang C."/>
            <person name="Lipzen A."/>
            <person name="Lutzoni F."/>
            <person name="Magnuson J."/>
            <person name="Mondo S."/>
            <person name="Nolan M."/>
            <person name="Ohm R."/>
            <person name="Pangilinan J."/>
            <person name="Park H.-J."/>
            <person name="Ramirez L."/>
            <person name="Alfaro M."/>
            <person name="Sun H."/>
            <person name="Tritt A."/>
            <person name="Yoshinaga Y."/>
            <person name="Zwiers L.-H."/>
            <person name="Turgeon B.G."/>
            <person name="Goodwin S.B."/>
            <person name="Spatafora J.W."/>
            <person name="Crous P.W."/>
            <person name="Grigoriev I.V."/>
        </authorList>
    </citation>
    <scope>NUCLEOTIDE SEQUENCE</scope>
    <source>
        <strain evidence="13">IPT5</strain>
    </source>
</reference>
<comment type="similarity">
    <text evidence="3">Belongs to the SMC family. SMC5 subfamily.</text>
</comment>
<dbReference type="GO" id="GO:0030915">
    <property type="term" value="C:Smc5-Smc6 complex"/>
    <property type="evidence" value="ECO:0007669"/>
    <property type="project" value="TreeGrafter"/>
</dbReference>
<feature type="region of interest" description="Disordered" evidence="11">
    <location>
        <begin position="259"/>
        <end position="281"/>
    </location>
</feature>
<dbReference type="FunFam" id="3.40.50.300:FF:001301">
    <property type="entry name" value="Structural maintenance of chromosomes 5"/>
    <property type="match status" value="1"/>
</dbReference>
<dbReference type="InterPro" id="IPR003395">
    <property type="entry name" value="RecF/RecN/SMC_N"/>
</dbReference>
<keyword evidence="5" id="KW-0158">Chromosome</keyword>
<organism evidence="13 14">
    <name type="scientific">Plenodomus tracheiphilus IPT5</name>
    <dbReference type="NCBI Taxonomy" id="1408161"/>
    <lineage>
        <taxon>Eukaryota</taxon>
        <taxon>Fungi</taxon>
        <taxon>Dikarya</taxon>
        <taxon>Ascomycota</taxon>
        <taxon>Pezizomycotina</taxon>
        <taxon>Dothideomycetes</taxon>
        <taxon>Pleosporomycetidae</taxon>
        <taxon>Pleosporales</taxon>
        <taxon>Pleosporineae</taxon>
        <taxon>Leptosphaeriaceae</taxon>
        <taxon>Plenodomus</taxon>
    </lineage>
</organism>
<keyword evidence="8 10" id="KW-0175">Coiled coil</keyword>
<feature type="coiled-coil region" evidence="10">
    <location>
        <begin position="312"/>
        <end position="339"/>
    </location>
</feature>
<feature type="coiled-coil region" evidence="10">
    <location>
        <begin position="694"/>
        <end position="787"/>
    </location>
</feature>
<keyword evidence="6" id="KW-0547">Nucleotide-binding</keyword>
<dbReference type="PANTHER" id="PTHR45916">
    <property type="entry name" value="STRUCTURAL MAINTENANCE OF CHROMOSOMES PROTEIN 5"/>
    <property type="match status" value="1"/>
</dbReference>
<proteinExistence type="inferred from homology"/>
<accession>A0A6A7AZP3</accession>
<dbReference type="Pfam" id="PF02463">
    <property type="entry name" value="SMC_N"/>
    <property type="match status" value="1"/>
</dbReference>
<evidence type="ECO:0000256" key="11">
    <source>
        <dbReference type="SAM" id="MobiDB-lite"/>
    </source>
</evidence>
<evidence type="ECO:0000256" key="7">
    <source>
        <dbReference type="ARBA" id="ARBA00022840"/>
    </source>
</evidence>
<keyword evidence="7" id="KW-0067">ATP-binding</keyword>
<dbReference type="GO" id="GO:0005634">
    <property type="term" value="C:nucleus"/>
    <property type="evidence" value="ECO:0007669"/>
    <property type="project" value="UniProtKB-SubCell"/>
</dbReference>
<sequence length="1143" mass="130211">MPGIRQNGRKRPSTAISEDEDERSEPSSSVSVGSKRARTAPDVFSSPVRTNGSRTTQAPQSNHTSDKTRYVDDEFQPGSLIRVKLKNFVTYTAAEFLLGPSLNMVIGPNGTGKSTLVCAICLGLGWGSEHLGRAKDLGAFVKHGASEAEIEIELAKGPGMDKNPIIQRLIRKEDNKSAFTLNGKRTAQNAVTTMCKTLSIQIDNLCQFLPQDRVVEFAKMTDVDRLRETQRAAAPAYMVAWHDQLKVLRADEKDLETKQQNEKGHLDKLESQQNSTRGDVERWHQREELLQKSTCLEKVRPAIELRLRKEAIKQAKVDIRDARLQLDQLKADVEPVQEAEADVLSYRNQIEQVVTLRKDRVEMCKTQADRLYKDLETQTQHVSDFDDRVKGELRANKDRERDIARINADILRLQKQHDDQPVQYDADTYDTRKAEVRSQLSAAQTSLRDKQETYSAGRLRISELSQENERTKRRRAELDTQSGKQASHLARVSRDTATAWDWFQKNKDTLQLKGEVVGPPLLECSLTHARYAQAVESQLRKGDMVAITCTNGDDQRLLANKFLSKPPNGGLGLHDIHLRSSPNPLSAYRPAVAPENLSRFGFEGYILDYICGPDVVLAMLCENTKLHQIAYASKRISDEQHTAVEADSGIRKWVSGSETYQITVRREYNASSTAVTQFRRAQWFVEQPVNTEEKRALDDKLKKIMQDATELKENLTVLKGEMDELEGTVADLRREKDNIQMEQDRLKRAIAEWAALPTKIERKQSELDAYVQQNAETNSRIRDIKTESRIVHLKIATATLDYAKVVTQLRTFHESLVESEIRLIEAKSEYNALVHENQEILSRLRRKESEIADMEKRYQTMRSDYGRLRGSTQEDINNLTEGERAMALEYLNLPDMAALEHEIQTVKARLEMMSEGNPGAIRAYEKRKDEIVRTKEKLAQHIRNLETTKEQIKEIREKWEPELDALIDKISAAFAYNFEQIGCAGQVGVYKDEEDFDNWSIQISVRFRDGESLAVLNSHRQSGGERAVSTIFYLMALQDLAQSPFRVVDEINQGMDPRNERMVHERMVDIACQERTSQYFLITPKLLPGLKFHEKMKVHVINSGEHVPDARKERDGGGGSTGKDWDFREMARVALRVRKGVIV</sequence>
<feature type="region of interest" description="Disordered" evidence="11">
    <location>
        <begin position="1"/>
        <end position="71"/>
    </location>
</feature>
<feature type="compositionally biased region" description="Polar residues" evidence="11">
    <location>
        <begin position="47"/>
        <end position="63"/>
    </location>
</feature>
<feature type="domain" description="RecF/RecN/SMC N-terminal" evidence="12">
    <location>
        <begin position="80"/>
        <end position="1083"/>
    </location>
</feature>
<keyword evidence="9" id="KW-0539">Nucleus</keyword>
<dbReference type="OrthoDB" id="10254973at2759"/>
<evidence type="ECO:0000259" key="12">
    <source>
        <dbReference type="Pfam" id="PF02463"/>
    </source>
</evidence>
<feature type="coiled-coil region" evidence="10">
    <location>
        <begin position="896"/>
        <end position="958"/>
    </location>
</feature>
<feature type="coiled-coil region" evidence="10">
    <location>
        <begin position="837"/>
        <end position="864"/>
    </location>
</feature>
<evidence type="ECO:0000313" key="14">
    <source>
        <dbReference type="Proteomes" id="UP000799423"/>
    </source>
</evidence>
<dbReference type="Proteomes" id="UP000799423">
    <property type="component" value="Unassembled WGS sequence"/>
</dbReference>
<evidence type="ECO:0000256" key="8">
    <source>
        <dbReference type="ARBA" id="ARBA00023054"/>
    </source>
</evidence>
<evidence type="ECO:0000256" key="2">
    <source>
        <dbReference type="ARBA" id="ARBA00004286"/>
    </source>
</evidence>
<dbReference type="InterPro" id="IPR027417">
    <property type="entry name" value="P-loop_NTPase"/>
</dbReference>
<gene>
    <name evidence="13" type="ORF">T440DRAFT_500176</name>
</gene>
<comment type="subcellular location">
    <subcellularLocation>
        <location evidence="2">Chromosome</location>
    </subcellularLocation>
    <subcellularLocation>
        <location evidence="1">Nucleus</location>
    </subcellularLocation>
</comment>
<dbReference type="PANTHER" id="PTHR45916:SF1">
    <property type="entry name" value="STRUCTURAL MAINTENANCE OF CHROMOSOMES PROTEIN 5"/>
    <property type="match status" value="1"/>
</dbReference>
<dbReference type="GO" id="GO:0003697">
    <property type="term" value="F:single-stranded DNA binding"/>
    <property type="evidence" value="ECO:0007669"/>
    <property type="project" value="TreeGrafter"/>
</dbReference>
<feature type="compositionally biased region" description="Basic and acidic residues" evidence="11">
    <location>
        <begin position="1106"/>
        <end position="1116"/>
    </location>
</feature>
<dbReference type="GO" id="GO:0000724">
    <property type="term" value="P:double-strand break repair via homologous recombination"/>
    <property type="evidence" value="ECO:0007669"/>
    <property type="project" value="TreeGrafter"/>
</dbReference>
<evidence type="ECO:0000313" key="13">
    <source>
        <dbReference type="EMBL" id="KAF2848756.1"/>
    </source>
</evidence>
<evidence type="ECO:0000256" key="4">
    <source>
        <dbReference type="ARBA" id="ARBA00018687"/>
    </source>
</evidence>
<evidence type="ECO:0000256" key="6">
    <source>
        <dbReference type="ARBA" id="ARBA00022741"/>
    </source>
</evidence>
<feature type="region of interest" description="Disordered" evidence="11">
    <location>
        <begin position="464"/>
        <end position="490"/>
    </location>
</feature>
<dbReference type="AlphaFoldDB" id="A0A6A7AZP3"/>
<evidence type="ECO:0000256" key="3">
    <source>
        <dbReference type="ARBA" id="ARBA00010171"/>
    </source>
</evidence>
<evidence type="ECO:0000256" key="10">
    <source>
        <dbReference type="SAM" id="Coils"/>
    </source>
</evidence>
<name>A0A6A7AZP3_9PLEO</name>
<keyword evidence="14" id="KW-1185">Reference proteome</keyword>
<dbReference type="SUPFAM" id="SSF52540">
    <property type="entry name" value="P-loop containing nucleoside triphosphate hydrolases"/>
    <property type="match status" value="1"/>
</dbReference>
<evidence type="ECO:0000256" key="5">
    <source>
        <dbReference type="ARBA" id="ARBA00022454"/>
    </source>
</evidence>